<dbReference type="GO" id="GO:0019251">
    <property type="term" value="P:anaerobic cobalamin biosynthetic process"/>
    <property type="evidence" value="ECO:0007669"/>
    <property type="project" value="InterPro"/>
</dbReference>
<dbReference type="EMBL" id="LMUA01000006">
    <property type="protein sequence ID" value="KUE76842.1"/>
    <property type="molecule type" value="Genomic_DNA"/>
</dbReference>
<gene>
    <name evidence="1" type="ORF">ASJ35_06065</name>
</gene>
<proteinExistence type="predicted"/>
<protein>
    <recommendedName>
        <fullName evidence="3">Sirohydrochlorin cobaltochelatase</fullName>
    </recommendedName>
</protein>
<dbReference type="Pfam" id="PF06180">
    <property type="entry name" value="CbiK"/>
    <property type="match status" value="1"/>
</dbReference>
<reference evidence="1 2" key="1">
    <citation type="submission" date="2015-10" db="EMBL/GenBank/DDBJ databases">
        <title>A novel member of the family Ruminococcaceae isolated from human faeces.</title>
        <authorList>
            <person name="Shkoporov A.N."/>
            <person name="Chaplin A.V."/>
            <person name="Motuzova O.V."/>
            <person name="Kafarskaia L.I."/>
            <person name="Efimov B.A."/>
        </authorList>
    </citation>
    <scope>NUCLEOTIDE SEQUENCE [LARGE SCALE GENOMIC DNA]</scope>
    <source>
        <strain evidence="1 2">668</strain>
    </source>
</reference>
<name>A0A0W7TSL6_9FIRM</name>
<organism evidence="1 2">
    <name type="scientific">Ruthenibacterium lactatiformans</name>
    <dbReference type="NCBI Taxonomy" id="1550024"/>
    <lineage>
        <taxon>Bacteria</taxon>
        <taxon>Bacillati</taxon>
        <taxon>Bacillota</taxon>
        <taxon>Clostridia</taxon>
        <taxon>Eubacteriales</taxon>
        <taxon>Oscillospiraceae</taxon>
        <taxon>Ruthenibacterium</taxon>
    </lineage>
</organism>
<dbReference type="InterPro" id="IPR010388">
    <property type="entry name" value="Anaerobic_Co-chelatase"/>
</dbReference>
<evidence type="ECO:0000313" key="1">
    <source>
        <dbReference type="EMBL" id="KUE76842.1"/>
    </source>
</evidence>
<comment type="caution">
    <text evidence="1">The sequence shown here is derived from an EMBL/GenBank/DDBJ whole genome shotgun (WGS) entry which is preliminary data.</text>
</comment>
<dbReference type="SUPFAM" id="SSF53800">
    <property type="entry name" value="Chelatase"/>
    <property type="match status" value="1"/>
</dbReference>
<evidence type="ECO:0000313" key="2">
    <source>
        <dbReference type="Proteomes" id="UP000053433"/>
    </source>
</evidence>
<accession>A0A0W7TSL6</accession>
<dbReference type="AlphaFoldDB" id="A0A0W7TSL6"/>
<sequence>MGTVEGWPGFDEVLAQLKEDGCGQALLVPFMLVAGDHALNDMAGDGPKSWKSRLEAAGVGVRCRMRGLGALPEVQALYGARLREIV</sequence>
<dbReference type="Proteomes" id="UP000053433">
    <property type="component" value="Unassembled WGS sequence"/>
</dbReference>
<evidence type="ECO:0008006" key="3">
    <source>
        <dbReference type="Google" id="ProtNLM"/>
    </source>
</evidence>
<dbReference type="Gene3D" id="3.40.50.1400">
    <property type="match status" value="1"/>
</dbReference>
<dbReference type="GO" id="GO:0016852">
    <property type="term" value="F:sirohydrochlorin cobaltochelatase activity"/>
    <property type="evidence" value="ECO:0007669"/>
    <property type="project" value="InterPro"/>
</dbReference>